<sequence>MPLSAEGVQNVKAVLDGVTSEGRTGVPGLVFAAVDKAGKTLVEHASGTRGVNSKEKVDMDTTFWIASMTKIVTTIAVLQLVESGKIPLDDADFIKKIAPEIAAKKVYADGVTPAEQERGVTMRMLLAHTCGFGYTFFDPRVIAQGRPIGLDEFQGDEKDILESPMVNQPGSMWEYGIGMDWAGIILERVTGTKLNDYFQTHIFKPLGISHTTMFPTSEMASNLAYMHQRDPATGACDERDHIYRRAFRQTTKEEQETFFHSGGAGLFARPKEYVKVLGMLLNDGASPTTGQQVLKKETVQLMWENQIPDQPNFARGGPAPANPLLANAMPEMYPQEGNPPQGWGLSMFLTIAPGATGRGANTGWWAGLANCFWWVDREKGVAGVIASQVVPFGDGKVVPAWVMAEKAVYDGLV</sequence>
<keyword evidence="3" id="KW-1185">Reference proteome</keyword>
<proteinExistence type="predicted"/>
<dbReference type="EMBL" id="ML987190">
    <property type="protein sequence ID" value="KAF2255058.1"/>
    <property type="molecule type" value="Genomic_DNA"/>
</dbReference>
<dbReference type="Pfam" id="PF00144">
    <property type="entry name" value="Beta-lactamase"/>
    <property type="match status" value="1"/>
</dbReference>
<dbReference type="AlphaFoldDB" id="A0A6A6IXM0"/>
<reference evidence="2" key="1">
    <citation type="journal article" date="2020" name="Stud. Mycol.">
        <title>101 Dothideomycetes genomes: a test case for predicting lifestyles and emergence of pathogens.</title>
        <authorList>
            <person name="Haridas S."/>
            <person name="Albert R."/>
            <person name="Binder M."/>
            <person name="Bloem J."/>
            <person name="Labutti K."/>
            <person name="Salamov A."/>
            <person name="Andreopoulos B."/>
            <person name="Baker S."/>
            <person name="Barry K."/>
            <person name="Bills G."/>
            <person name="Bluhm B."/>
            <person name="Cannon C."/>
            <person name="Castanera R."/>
            <person name="Culley D."/>
            <person name="Daum C."/>
            <person name="Ezra D."/>
            <person name="Gonzalez J."/>
            <person name="Henrissat B."/>
            <person name="Kuo A."/>
            <person name="Liang C."/>
            <person name="Lipzen A."/>
            <person name="Lutzoni F."/>
            <person name="Magnuson J."/>
            <person name="Mondo S."/>
            <person name="Nolan M."/>
            <person name="Ohm R."/>
            <person name="Pangilinan J."/>
            <person name="Park H.-J."/>
            <person name="Ramirez L."/>
            <person name="Alfaro M."/>
            <person name="Sun H."/>
            <person name="Tritt A."/>
            <person name="Yoshinaga Y."/>
            <person name="Zwiers L.-H."/>
            <person name="Turgeon B."/>
            <person name="Goodwin S."/>
            <person name="Spatafora J."/>
            <person name="Crous P."/>
            <person name="Grigoriev I."/>
        </authorList>
    </citation>
    <scope>NUCLEOTIDE SEQUENCE</scope>
    <source>
        <strain evidence="2">CBS 122368</strain>
    </source>
</reference>
<accession>A0A6A6IXM0</accession>
<gene>
    <name evidence="2" type="ORF">BU26DRAFT_150283</name>
</gene>
<organism evidence="2 3">
    <name type="scientific">Trematosphaeria pertusa</name>
    <dbReference type="NCBI Taxonomy" id="390896"/>
    <lineage>
        <taxon>Eukaryota</taxon>
        <taxon>Fungi</taxon>
        <taxon>Dikarya</taxon>
        <taxon>Ascomycota</taxon>
        <taxon>Pezizomycotina</taxon>
        <taxon>Dothideomycetes</taxon>
        <taxon>Pleosporomycetidae</taxon>
        <taxon>Pleosporales</taxon>
        <taxon>Massarineae</taxon>
        <taxon>Trematosphaeriaceae</taxon>
        <taxon>Trematosphaeria</taxon>
    </lineage>
</organism>
<protein>
    <submittedName>
        <fullName evidence="2">Beta-lactamase/transpeptidase-like protein</fullName>
    </submittedName>
</protein>
<feature type="domain" description="Beta-lactamase-related" evidence="1">
    <location>
        <begin position="23"/>
        <end position="394"/>
    </location>
</feature>
<dbReference type="PANTHER" id="PTHR43283">
    <property type="entry name" value="BETA-LACTAMASE-RELATED"/>
    <property type="match status" value="1"/>
</dbReference>
<dbReference type="RefSeq" id="XP_033690062.1">
    <property type="nucleotide sequence ID" value="XM_033819972.1"/>
</dbReference>
<evidence type="ECO:0000313" key="3">
    <source>
        <dbReference type="Proteomes" id="UP000800094"/>
    </source>
</evidence>
<dbReference type="InterPro" id="IPR050789">
    <property type="entry name" value="Diverse_Enzym_Activities"/>
</dbReference>
<dbReference type="OrthoDB" id="428260at2759"/>
<dbReference type="Proteomes" id="UP000800094">
    <property type="component" value="Unassembled WGS sequence"/>
</dbReference>
<evidence type="ECO:0000313" key="2">
    <source>
        <dbReference type="EMBL" id="KAF2255058.1"/>
    </source>
</evidence>
<dbReference type="PANTHER" id="PTHR43283:SF3">
    <property type="entry name" value="BETA-LACTAMASE FAMILY PROTEIN (AFU_ORTHOLOGUE AFUA_5G07500)"/>
    <property type="match status" value="1"/>
</dbReference>
<dbReference type="SUPFAM" id="SSF56601">
    <property type="entry name" value="beta-lactamase/transpeptidase-like"/>
    <property type="match status" value="1"/>
</dbReference>
<dbReference type="InterPro" id="IPR012338">
    <property type="entry name" value="Beta-lactam/transpept-like"/>
</dbReference>
<dbReference type="Gene3D" id="3.40.710.10">
    <property type="entry name" value="DD-peptidase/beta-lactamase superfamily"/>
    <property type="match status" value="1"/>
</dbReference>
<evidence type="ECO:0000259" key="1">
    <source>
        <dbReference type="Pfam" id="PF00144"/>
    </source>
</evidence>
<dbReference type="InterPro" id="IPR001466">
    <property type="entry name" value="Beta-lactam-related"/>
</dbReference>
<dbReference type="GeneID" id="54573302"/>
<name>A0A6A6IXM0_9PLEO</name>